<dbReference type="Proteomes" id="UP000499080">
    <property type="component" value="Unassembled WGS sequence"/>
</dbReference>
<comment type="caution">
    <text evidence="1">The sequence shown here is derived from an EMBL/GenBank/DDBJ whole genome shotgun (WGS) entry which is preliminary data.</text>
</comment>
<protein>
    <recommendedName>
        <fullName evidence="3">Histone-lysine N-methyltransferase SETMAR</fullName>
    </recommendedName>
</protein>
<sequence>MVVVGSKIRTLSVNVKHLPAPLELLQQLCEQQGMRASVVVKQHNVTSHAFCSEYHLFQHLKRFLIRQHFPSDDDIQMTVTRWLCSQAADFFDSGIQKFFSRYDTCFNSVGS</sequence>
<dbReference type="EMBL" id="BGPR01000016">
    <property type="protein sequence ID" value="GBL78693.1"/>
    <property type="molecule type" value="Genomic_DNA"/>
</dbReference>
<accession>A0A4Y2AFW6</accession>
<evidence type="ECO:0000313" key="2">
    <source>
        <dbReference type="Proteomes" id="UP000499080"/>
    </source>
</evidence>
<dbReference type="InterPro" id="IPR036397">
    <property type="entry name" value="RNaseH_sf"/>
</dbReference>
<proteinExistence type="predicted"/>
<keyword evidence="2" id="KW-1185">Reference proteome</keyword>
<name>A0A4Y2AFW6_ARAVE</name>
<reference evidence="1 2" key="1">
    <citation type="journal article" date="2019" name="Sci. Rep.">
        <title>Orb-weaving spider Araneus ventricosus genome elucidates the spidroin gene catalogue.</title>
        <authorList>
            <person name="Kono N."/>
            <person name="Nakamura H."/>
            <person name="Ohtoshi R."/>
            <person name="Moran D.A.P."/>
            <person name="Shinohara A."/>
            <person name="Yoshida Y."/>
            <person name="Fujiwara M."/>
            <person name="Mori M."/>
            <person name="Tomita M."/>
            <person name="Arakawa K."/>
        </authorList>
    </citation>
    <scope>NUCLEOTIDE SEQUENCE [LARGE SCALE GENOMIC DNA]</scope>
</reference>
<dbReference type="AlphaFoldDB" id="A0A4Y2AFW6"/>
<evidence type="ECO:0000313" key="1">
    <source>
        <dbReference type="EMBL" id="GBL78693.1"/>
    </source>
</evidence>
<evidence type="ECO:0008006" key="3">
    <source>
        <dbReference type="Google" id="ProtNLM"/>
    </source>
</evidence>
<organism evidence="1 2">
    <name type="scientific">Araneus ventricosus</name>
    <name type="common">Orbweaver spider</name>
    <name type="synonym">Epeira ventricosa</name>
    <dbReference type="NCBI Taxonomy" id="182803"/>
    <lineage>
        <taxon>Eukaryota</taxon>
        <taxon>Metazoa</taxon>
        <taxon>Ecdysozoa</taxon>
        <taxon>Arthropoda</taxon>
        <taxon>Chelicerata</taxon>
        <taxon>Arachnida</taxon>
        <taxon>Araneae</taxon>
        <taxon>Araneomorphae</taxon>
        <taxon>Entelegynae</taxon>
        <taxon>Araneoidea</taxon>
        <taxon>Araneidae</taxon>
        <taxon>Araneus</taxon>
    </lineage>
</organism>
<dbReference type="GO" id="GO:0003676">
    <property type="term" value="F:nucleic acid binding"/>
    <property type="evidence" value="ECO:0007669"/>
    <property type="project" value="InterPro"/>
</dbReference>
<dbReference type="Gene3D" id="3.30.420.10">
    <property type="entry name" value="Ribonuclease H-like superfamily/Ribonuclease H"/>
    <property type="match status" value="1"/>
</dbReference>
<gene>
    <name evidence="1" type="ORF">AVEN_65259_1</name>
</gene>